<sequence>MALVENLEIGQIKQPRYGNNRLVRLIAKRVLSGLLLLFVISTLIFVGTEVLPGDAATALLGRSATPASLAELRSQLGLDQPLVGRYFLWLSNALQGDFGVSLMNGRSVTSSIGLRLGNTLVLAGAAALVSVPLSVFLGILSVRYRGTILDRTISTVTRGIVALPEFFVGYLLIFIFSITLGWLASSATVFATMGFGDRVLAMILPCATLTLAVTGHITTMTRAALLNVLTLPYIEMAILKGVPHATIIWRHALPNALAGIINVVLLNLAYLIAGVVVVEVIFVYPGMGQFMVDSVVNRDVPVVQACCLLFAALYISLNLLADVLSTLANPRLRHPK</sequence>
<dbReference type="Pfam" id="PF00528">
    <property type="entry name" value="BPD_transp_1"/>
    <property type="match status" value="1"/>
</dbReference>
<dbReference type="GO" id="GO:0055085">
    <property type="term" value="P:transmembrane transport"/>
    <property type="evidence" value="ECO:0007669"/>
    <property type="project" value="InterPro"/>
</dbReference>
<proteinExistence type="inferred from homology"/>
<evidence type="ECO:0000256" key="2">
    <source>
        <dbReference type="ARBA" id="ARBA00022448"/>
    </source>
</evidence>
<evidence type="ECO:0000256" key="3">
    <source>
        <dbReference type="ARBA" id="ARBA00022475"/>
    </source>
</evidence>
<dbReference type="PANTHER" id="PTHR43163">
    <property type="entry name" value="DIPEPTIDE TRANSPORT SYSTEM PERMEASE PROTEIN DPPB-RELATED"/>
    <property type="match status" value="1"/>
</dbReference>
<accession>A0A1R3U9B6</accession>
<feature type="transmembrane region" description="Helical" evidence="7">
    <location>
        <begin position="256"/>
        <end position="282"/>
    </location>
</feature>
<evidence type="ECO:0000256" key="7">
    <source>
        <dbReference type="RuleBase" id="RU363032"/>
    </source>
</evidence>
<evidence type="ECO:0000256" key="1">
    <source>
        <dbReference type="ARBA" id="ARBA00004651"/>
    </source>
</evidence>
<evidence type="ECO:0000256" key="4">
    <source>
        <dbReference type="ARBA" id="ARBA00022692"/>
    </source>
</evidence>
<evidence type="ECO:0000313" key="10">
    <source>
        <dbReference type="Proteomes" id="UP000187891"/>
    </source>
</evidence>
<gene>
    <name evidence="9" type="primary">gsiC_15</name>
    <name evidence="9" type="ORF">DSM25559_4906</name>
</gene>
<keyword evidence="6 7" id="KW-0472">Membrane</keyword>
<dbReference type="Proteomes" id="UP000187891">
    <property type="component" value="Unassembled WGS sequence"/>
</dbReference>
<comment type="subcellular location">
    <subcellularLocation>
        <location evidence="1 7">Cell membrane</location>
        <topology evidence="1 7">Multi-pass membrane protein</topology>
    </subcellularLocation>
</comment>
<evidence type="ECO:0000313" key="9">
    <source>
        <dbReference type="EMBL" id="SCX35333.1"/>
    </source>
</evidence>
<dbReference type="AlphaFoldDB" id="A0A1R3U9B6"/>
<keyword evidence="3" id="KW-1003">Cell membrane</keyword>
<dbReference type="SUPFAM" id="SSF161098">
    <property type="entry name" value="MetI-like"/>
    <property type="match status" value="1"/>
</dbReference>
<dbReference type="CDD" id="cd06261">
    <property type="entry name" value="TM_PBP2"/>
    <property type="match status" value="1"/>
</dbReference>
<evidence type="ECO:0000259" key="8">
    <source>
        <dbReference type="PROSITE" id="PS50928"/>
    </source>
</evidence>
<reference evidence="10" key="1">
    <citation type="submission" date="2016-10" db="EMBL/GenBank/DDBJ databases">
        <authorList>
            <person name="Wibberg D."/>
        </authorList>
    </citation>
    <scope>NUCLEOTIDE SEQUENCE [LARGE SCALE GENOMIC DNA]</scope>
</reference>
<dbReference type="PANTHER" id="PTHR43163:SF6">
    <property type="entry name" value="DIPEPTIDE TRANSPORT SYSTEM PERMEASE PROTEIN DPPB-RELATED"/>
    <property type="match status" value="1"/>
</dbReference>
<feature type="transmembrane region" description="Helical" evidence="7">
    <location>
        <begin position="302"/>
        <end position="324"/>
    </location>
</feature>
<organism evidence="9 10">
    <name type="scientific">Agrobacterium rosae</name>
    <dbReference type="NCBI Taxonomy" id="1972867"/>
    <lineage>
        <taxon>Bacteria</taxon>
        <taxon>Pseudomonadati</taxon>
        <taxon>Pseudomonadota</taxon>
        <taxon>Alphaproteobacteria</taxon>
        <taxon>Hyphomicrobiales</taxon>
        <taxon>Rhizobiaceae</taxon>
        <taxon>Rhizobium/Agrobacterium group</taxon>
        <taxon>Agrobacterium</taxon>
    </lineage>
</organism>
<evidence type="ECO:0000256" key="6">
    <source>
        <dbReference type="ARBA" id="ARBA00023136"/>
    </source>
</evidence>
<dbReference type="Pfam" id="PF19300">
    <property type="entry name" value="BPD_transp_1_N"/>
    <property type="match status" value="1"/>
</dbReference>
<dbReference type="InterPro" id="IPR035906">
    <property type="entry name" value="MetI-like_sf"/>
</dbReference>
<feature type="domain" description="ABC transmembrane type-1" evidence="8">
    <location>
        <begin position="116"/>
        <end position="321"/>
    </location>
</feature>
<keyword evidence="5 7" id="KW-1133">Transmembrane helix</keyword>
<feature type="transmembrane region" description="Helical" evidence="7">
    <location>
        <begin position="161"/>
        <end position="184"/>
    </location>
</feature>
<dbReference type="Gene3D" id="1.10.3720.10">
    <property type="entry name" value="MetI-like"/>
    <property type="match status" value="1"/>
</dbReference>
<comment type="similarity">
    <text evidence="7">Belongs to the binding-protein-dependent transport system permease family.</text>
</comment>
<protein>
    <submittedName>
        <fullName evidence="9">Glutathione transport system permease protein GsiC</fullName>
    </submittedName>
</protein>
<dbReference type="InterPro" id="IPR000515">
    <property type="entry name" value="MetI-like"/>
</dbReference>
<name>A0A1R3U9B6_9HYPH</name>
<dbReference type="GO" id="GO:0005886">
    <property type="term" value="C:plasma membrane"/>
    <property type="evidence" value="ECO:0007669"/>
    <property type="project" value="UniProtKB-SubCell"/>
</dbReference>
<dbReference type="RefSeq" id="WP_077122861.1">
    <property type="nucleotide sequence ID" value="NZ_FMUE01000020.1"/>
</dbReference>
<feature type="transmembrane region" description="Helical" evidence="7">
    <location>
        <begin position="120"/>
        <end position="140"/>
    </location>
</feature>
<evidence type="ECO:0000256" key="5">
    <source>
        <dbReference type="ARBA" id="ARBA00022989"/>
    </source>
</evidence>
<feature type="transmembrane region" description="Helical" evidence="7">
    <location>
        <begin position="30"/>
        <end position="51"/>
    </location>
</feature>
<keyword evidence="2 7" id="KW-0813">Transport</keyword>
<dbReference type="EMBL" id="FMUE01000020">
    <property type="protein sequence ID" value="SCX35333.1"/>
    <property type="molecule type" value="Genomic_DNA"/>
</dbReference>
<dbReference type="InterPro" id="IPR045621">
    <property type="entry name" value="BPD_transp_1_N"/>
</dbReference>
<dbReference type="STRING" id="1907666.DSM25559_4906"/>
<dbReference type="PROSITE" id="PS50928">
    <property type="entry name" value="ABC_TM1"/>
    <property type="match status" value="1"/>
</dbReference>
<keyword evidence="4 7" id="KW-0812">Transmembrane</keyword>
<feature type="transmembrane region" description="Helical" evidence="7">
    <location>
        <begin position="199"/>
        <end position="217"/>
    </location>
</feature>